<dbReference type="Proteomes" id="UP000515162">
    <property type="component" value="Chromosome 2L"/>
</dbReference>
<keyword evidence="4" id="KW-0646">Protease inhibitor</keyword>
<evidence type="ECO:0000313" key="4">
    <source>
        <dbReference type="RefSeq" id="XP_033174098.1"/>
    </source>
</evidence>
<keyword evidence="4" id="KW-0722">Serine protease inhibitor</keyword>
<evidence type="ECO:0000256" key="1">
    <source>
        <dbReference type="SAM" id="SignalP"/>
    </source>
</evidence>
<keyword evidence="3" id="KW-1185">Reference proteome</keyword>
<protein>
    <submittedName>
        <fullName evidence="4">Kunitz-type serine protease inhibitor C6</fullName>
    </submittedName>
</protein>
<dbReference type="CTD" id="8673990"/>
<proteinExistence type="predicted"/>
<dbReference type="InterPro" id="IPR036880">
    <property type="entry name" value="Kunitz_BPTI_sf"/>
</dbReference>
<dbReference type="Pfam" id="PF00014">
    <property type="entry name" value="Kunitz_BPTI"/>
    <property type="match status" value="1"/>
</dbReference>
<dbReference type="SUPFAM" id="SSF57362">
    <property type="entry name" value="BPTI-like"/>
    <property type="match status" value="1"/>
</dbReference>
<dbReference type="RefSeq" id="XP_033174098.1">
    <property type="nucleotide sequence ID" value="XM_033318207.1"/>
</dbReference>
<reference evidence="4" key="1">
    <citation type="submission" date="2025-08" db="UniProtKB">
        <authorList>
            <consortium name="RefSeq"/>
        </authorList>
    </citation>
    <scope>IDENTIFICATION</scope>
    <source>
        <strain evidence="4">Mau12</strain>
        <tissue evidence="4">Whole Body</tissue>
    </source>
</reference>
<feature type="domain" description="BPTI/Kunitz inhibitor" evidence="2">
    <location>
        <begin position="25"/>
        <end position="76"/>
    </location>
</feature>
<keyword evidence="1" id="KW-0732">Signal</keyword>
<feature type="signal peptide" evidence="1">
    <location>
        <begin position="1"/>
        <end position="19"/>
    </location>
</feature>
<evidence type="ECO:0000259" key="2">
    <source>
        <dbReference type="PROSITE" id="PS50279"/>
    </source>
</evidence>
<evidence type="ECO:0000313" key="3">
    <source>
        <dbReference type="Proteomes" id="UP000515162"/>
    </source>
</evidence>
<gene>
    <name evidence="4" type="primary">LOC117151001</name>
</gene>
<feature type="chain" id="PRO_5027658494" evidence="1">
    <location>
        <begin position="20"/>
        <end position="100"/>
    </location>
</feature>
<dbReference type="GO" id="GO:0004867">
    <property type="term" value="F:serine-type endopeptidase inhibitor activity"/>
    <property type="evidence" value="ECO:0007669"/>
    <property type="project" value="UniProtKB-KW"/>
</dbReference>
<dbReference type="InterPro" id="IPR002223">
    <property type="entry name" value="Kunitz_BPTI"/>
</dbReference>
<dbReference type="Gene3D" id="4.10.410.10">
    <property type="entry name" value="Pancreatic trypsin inhibitor Kunitz domain"/>
    <property type="match status" value="1"/>
</dbReference>
<dbReference type="GeneID" id="117151001"/>
<accession>A0A6P8KY54</accession>
<organism evidence="3 4">
    <name type="scientific">Drosophila mauritiana</name>
    <name type="common">Fruit fly</name>
    <dbReference type="NCBI Taxonomy" id="7226"/>
    <lineage>
        <taxon>Eukaryota</taxon>
        <taxon>Metazoa</taxon>
        <taxon>Ecdysozoa</taxon>
        <taxon>Arthropoda</taxon>
        <taxon>Hexapoda</taxon>
        <taxon>Insecta</taxon>
        <taxon>Pterygota</taxon>
        <taxon>Neoptera</taxon>
        <taxon>Endopterygota</taxon>
        <taxon>Diptera</taxon>
        <taxon>Brachycera</taxon>
        <taxon>Muscomorpha</taxon>
        <taxon>Ephydroidea</taxon>
        <taxon>Drosophilidae</taxon>
        <taxon>Drosophila</taxon>
        <taxon>Sophophora</taxon>
    </lineage>
</organism>
<dbReference type="PROSITE" id="PS50279">
    <property type="entry name" value="BPTI_KUNITZ_2"/>
    <property type="match status" value="1"/>
</dbReference>
<name>A0A6P8KY54_DROMA</name>
<dbReference type="AlphaFoldDB" id="A0A6P8KY54"/>
<sequence>MQSFAILFTIFSFLAFVQGQKDPMCRNKPFAVGKCKQIITGYTFTPEKNGCSRYSAEGCRVTGNFFNTRQQCVEKCWDEYQDLVEFQKNLLNLLAEIPEE</sequence>